<organism evidence="3 4">
    <name type="scientific">Actinidia rufa</name>
    <dbReference type="NCBI Taxonomy" id="165716"/>
    <lineage>
        <taxon>Eukaryota</taxon>
        <taxon>Viridiplantae</taxon>
        <taxon>Streptophyta</taxon>
        <taxon>Embryophyta</taxon>
        <taxon>Tracheophyta</taxon>
        <taxon>Spermatophyta</taxon>
        <taxon>Magnoliopsida</taxon>
        <taxon>eudicotyledons</taxon>
        <taxon>Gunneridae</taxon>
        <taxon>Pentapetalae</taxon>
        <taxon>asterids</taxon>
        <taxon>Ericales</taxon>
        <taxon>Actinidiaceae</taxon>
        <taxon>Actinidia</taxon>
    </lineage>
</organism>
<feature type="compositionally biased region" description="Pro residues" evidence="1">
    <location>
        <begin position="32"/>
        <end position="42"/>
    </location>
</feature>
<evidence type="ECO:0000313" key="3">
    <source>
        <dbReference type="EMBL" id="GFY88559.1"/>
    </source>
</evidence>
<keyword evidence="4" id="KW-1185">Reference proteome</keyword>
<dbReference type="PANTHER" id="PTHR31476:SF19">
    <property type="entry name" value="UBIQUITIN CARBOXYL-TERMINAL HYDROLASE FAMILY PROTEIN"/>
    <property type="match status" value="1"/>
</dbReference>
<feature type="compositionally biased region" description="Polar residues" evidence="1">
    <location>
        <begin position="1"/>
        <end position="15"/>
    </location>
</feature>
<feature type="region of interest" description="Disordered" evidence="1">
    <location>
        <begin position="1"/>
        <end position="42"/>
    </location>
</feature>
<dbReference type="InterPro" id="IPR045040">
    <property type="entry name" value="PORR_fam"/>
</dbReference>
<evidence type="ECO:0000259" key="2">
    <source>
        <dbReference type="Pfam" id="PF11955"/>
    </source>
</evidence>
<accession>A0A7J0ERF6</accession>
<comment type="caution">
    <text evidence="3">The sequence shown here is derived from an EMBL/GenBank/DDBJ whole genome shotgun (WGS) entry which is preliminary data.</text>
</comment>
<feature type="domain" description="PORR" evidence="2">
    <location>
        <begin position="44"/>
        <end position="245"/>
    </location>
</feature>
<dbReference type="Pfam" id="PF11955">
    <property type="entry name" value="PORR"/>
    <property type="match status" value="1"/>
</dbReference>
<gene>
    <name evidence="3" type="ORF">Acr_06g0004990</name>
</gene>
<keyword evidence="3" id="KW-0378">Hydrolase</keyword>
<dbReference type="Proteomes" id="UP000585474">
    <property type="component" value="Unassembled WGS sequence"/>
</dbReference>
<evidence type="ECO:0000256" key="1">
    <source>
        <dbReference type="SAM" id="MobiDB-lite"/>
    </source>
</evidence>
<reference evidence="3 4" key="1">
    <citation type="submission" date="2019-07" db="EMBL/GenBank/DDBJ databases">
        <title>De Novo Assembly of kiwifruit Actinidia rufa.</title>
        <authorList>
            <person name="Sugita-Konishi S."/>
            <person name="Sato K."/>
            <person name="Mori E."/>
            <person name="Abe Y."/>
            <person name="Kisaki G."/>
            <person name="Hamano K."/>
            <person name="Suezawa K."/>
            <person name="Otani M."/>
            <person name="Fukuda T."/>
            <person name="Manabe T."/>
            <person name="Gomi K."/>
            <person name="Tabuchi M."/>
            <person name="Akimitsu K."/>
            <person name="Kataoka I."/>
        </authorList>
    </citation>
    <scope>NUCLEOTIDE SEQUENCE [LARGE SCALE GENOMIC DNA]</scope>
    <source>
        <strain evidence="4">cv. Fuchu</strain>
    </source>
</reference>
<dbReference type="GO" id="GO:0016787">
    <property type="term" value="F:hydrolase activity"/>
    <property type="evidence" value="ECO:0007669"/>
    <property type="project" value="UniProtKB-KW"/>
</dbReference>
<protein>
    <submittedName>
        <fullName evidence="3">Ubiquitin carboxyl-terminal hydrolase family protein</fullName>
    </submittedName>
</protein>
<dbReference type="EMBL" id="BJWL01000006">
    <property type="protein sequence ID" value="GFY88559.1"/>
    <property type="molecule type" value="Genomic_DNA"/>
</dbReference>
<sequence length="263" mass="30655">MPKSSGSETRTSTPPSKKGTPQAHALPLNPNRLPPLQNPPPLHRLRLSTDAVKFVKKYPSVFAQFRLRHRLSLPRIKLTSQALIAHKEEAQVLDSPIHRKNAAERLSRLLMLAGVRRLPLKIVNGLEFNLGLPHHYILTLVSEFPEYFQICSTHCDDSNSCEMLGLKLISWRDDFAISVMERGVMNVGFGGKGRMRISFPMELPRGFDLEKKVRNWVDEWQKLLYISPYENAFHLLLNGDQEEKWWWRFFTNCFILRCRRRRR</sequence>
<dbReference type="OrthoDB" id="1892230at2759"/>
<proteinExistence type="predicted"/>
<dbReference type="PANTHER" id="PTHR31476">
    <property type="entry name" value="PROTEIN WHAT'S THIS FACTOR 1 HOMOLOG, CHLOROPLASTIC"/>
    <property type="match status" value="1"/>
</dbReference>
<name>A0A7J0ERF6_9ERIC</name>
<dbReference type="InterPro" id="IPR021099">
    <property type="entry name" value="PORR_domain"/>
</dbReference>
<dbReference type="GO" id="GO:0003723">
    <property type="term" value="F:RNA binding"/>
    <property type="evidence" value="ECO:0007669"/>
    <property type="project" value="InterPro"/>
</dbReference>
<evidence type="ECO:0000313" key="4">
    <source>
        <dbReference type="Proteomes" id="UP000585474"/>
    </source>
</evidence>
<dbReference type="AlphaFoldDB" id="A0A7J0ERF6"/>